<dbReference type="HOGENOM" id="CLU_926261_0_0_2"/>
<dbReference type="GO" id="GO:0042597">
    <property type="term" value="C:periplasmic space"/>
    <property type="evidence" value="ECO:0007669"/>
    <property type="project" value="UniProtKB-SubCell"/>
</dbReference>
<evidence type="ECO:0000313" key="5">
    <source>
        <dbReference type="Proteomes" id="UP000034723"/>
    </source>
</evidence>
<dbReference type="GeneID" id="24804473"/>
<dbReference type="OrthoDB" id="10037at2157"/>
<organism evidence="4 5">
    <name type="scientific">Geoglobus ahangari</name>
    <dbReference type="NCBI Taxonomy" id="113653"/>
    <lineage>
        <taxon>Archaea</taxon>
        <taxon>Methanobacteriati</taxon>
        <taxon>Methanobacteriota</taxon>
        <taxon>Archaeoglobi</taxon>
        <taxon>Archaeoglobales</taxon>
        <taxon>Archaeoglobaceae</taxon>
        <taxon>Geoglobus</taxon>
    </lineage>
</organism>
<evidence type="ECO:0000256" key="1">
    <source>
        <dbReference type="ARBA" id="ARBA00004418"/>
    </source>
</evidence>
<name>A0A0F7IDV6_9EURY</name>
<reference evidence="4 5" key="1">
    <citation type="submission" date="2015-04" db="EMBL/GenBank/DDBJ databases">
        <title>The complete genome sequence of the hyperthermophilic, obligate iron-reducing archaeon Geoglobus ahangari strain 234T.</title>
        <authorList>
            <person name="Manzella M.P."/>
            <person name="Holmes D.E."/>
            <person name="Rocheleau J.M."/>
            <person name="Chung A."/>
            <person name="Reguera G."/>
            <person name="Kashefi K."/>
        </authorList>
    </citation>
    <scope>NUCLEOTIDE SEQUENCE [LARGE SCALE GENOMIC DNA]</scope>
    <source>
        <strain evidence="4 5">234</strain>
    </source>
</reference>
<dbReference type="SUPFAM" id="SSF53850">
    <property type="entry name" value="Periplasmic binding protein-like II"/>
    <property type="match status" value="1"/>
</dbReference>
<evidence type="ECO:0000313" key="4">
    <source>
        <dbReference type="EMBL" id="AKG90817.1"/>
    </source>
</evidence>
<dbReference type="InParanoid" id="A0A0F7IDV6"/>
<dbReference type="AlphaFoldDB" id="A0A0F7IDV6"/>
<dbReference type="RefSeq" id="WP_048096369.1">
    <property type="nucleotide sequence ID" value="NZ_CP011267.1"/>
</dbReference>
<keyword evidence="5" id="KW-1185">Reference proteome</keyword>
<comment type="subcellular location">
    <subcellularLocation>
        <location evidence="1">Periplasm</location>
    </subcellularLocation>
</comment>
<dbReference type="PANTHER" id="PTHR30024">
    <property type="entry name" value="ALIPHATIC SULFONATES-BINDING PROTEIN-RELATED"/>
    <property type="match status" value="1"/>
</dbReference>
<dbReference type="Pfam" id="PF13379">
    <property type="entry name" value="NMT1_2"/>
    <property type="match status" value="1"/>
</dbReference>
<comment type="similarity">
    <text evidence="2">Belongs to the bacterial solute-binding protein SsuA/TauA family.</text>
</comment>
<evidence type="ECO:0000256" key="3">
    <source>
        <dbReference type="ARBA" id="ARBA00022729"/>
    </source>
</evidence>
<dbReference type="STRING" id="113653.GAH_01907"/>
<dbReference type="Proteomes" id="UP000034723">
    <property type="component" value="Chromosome"/>
</dbReference>
<dbReference type="PANTHER" id="PTHR30024:SF47">
    <property type="entry name" value="TAURINE-BINDING PERIPLASMIC PROTEIN"/>
    <property type="match status" value="1"/>
</dbReference>
<proteinExistence type="inferred from homology"/>
<protein>
    <submittedName>
        <fullName evidence="4">ABC-type nitrate/sulfonate/bicarbonate transport system component</fullName>
    </submittedName>
</protein>
<dbReference type="KEGG" id="gah:GAH_01907"/>
<sequence>MRIGYLSTLYHTSHMLRIENVVKAEWRIFGTGVAIINAMERGEIDLAYVGLTPAILGIDRGLDMVCIAGGHVEGTAIVGRECGAFPDCLEGKRVGVPSRGSIHDVILRSYLEHVDFEVVNYPWAEMVFDDFIDGKLDFACGTPNLAVLTMRYGARLAVDMESVWPWNPNYGIVVRRKYLEDNFESIKDFLIKHEWASNILREAPDHSASLLERYLRGELGKDVVERILKLSPKYCSSLPEEYVRSAISLSREMERLGYISSRLSERDVFDYELVREIHPQPQHYK</sequence>
<gene>
    <name evidence="4" type="ORF">GAH_01907</name>
</gene>
<dbReference type="Gene3D" id="3.40.190.10">
    <property type="entry name" value="Periplasmic binding protein-like II"/>
    <property type="match status" value="2"/>
</dbReference>
<accession>A0A0F7IDV6</accession>
<dbReference type="EMBL" id="CP011267">
    <property type="protein sequence ID" value="AKG90817.1"/>
    <property type="molecule type" value="Genomic_DNA"/>
</dbReference>
<keyword evidence="3" id="KW-0732">Signal</keyword>
<evidence type="ECO:0000256" key="2">
    <source>
        <dbReference type="ARBA" id="ARBA00010742"/>
    </source>
</evidence>